<proteinExistence type="predicted"/>
<feature type="transmembrane region" description="Helical" evidence="1">
    <location>
        <begin position="89"/>
        <end position="109"/>
    </location>
</feature>
<name>A0A0E0UVC4_LISMM</name>
<keyword evidence="1" id="KW-0472">Membrane</keyword>
<evidence type="ECO:0000256" key="1">
    <source>
        <dbReference type="SAM" id="Phobius"/>
    </source>
</evidence>
<dbReference type="AlphaFoldDB" id="A0A0E0UVC4"/>
<organism evidence="2 3">
    <name type="scientific">Listeria monocytogenes serotype 4a (strain M7)</name>
    <dbReference type="NCBI Taxonomy" id="1030009"/>
    <lineage>
        <taxon>Bacteria</taxon>
        <taxon>Bacillati</taxon>
        <taxon>Bacillota</taxon>
        <taxon>Bacilli</taxon>
        <taxon>Bacillales</taxon>
        <taxon>Listeriaceae</taxon>
        <taxon>Listeria</taxon>
    </lineage>
</organism>
<dbReference type="HOGENOM" id="CLU_1738284_0_0_9"/>
<evidence type="ECO:0000313" key="2">
    <source>
        <dbReference type="EMBL" id="AEH92306.1"/>
    </source>
</evidence>
<feature type="transmembrane region" description="Helical" evidence="1">
    <location>
        <begin position="121"/>
        <end position="142"/>
    </location>
</feature>
<keyword evidence="1" id="KW-1133">Transmembrane helix</keyword>
<dbReference type="RefSeq" id="WP_012581445.1">
    <property type="nucleotide sequence ID" value="NC_017537.1"/>
</dbReference>
<sequence length="151" mass="17282">MKKAWVKIKLQLYDKPYKEYLSILYLLQVSLFSMVTGGFLIVKGDEIIEQSKTYKLMANLMTMDTWGFLFVISSVLIFIAAFQETKAKFINMLIGGLVGVFVLFLYASASAESQATQLWPIRYGLSACFNLFVSIAGGWELWRMKKIEKDM</sequence>
<protein>
    <submittedName>
        <fullName evidence="2">Gp22</fullName>
    </submittedName>
</protein>
<keyword evidence="1" id="KW-0812">Transmembrane</keyword>
<feature type="transmembrane region" description="Helical" evidence="1">
    <location>
        <begin position="20"/>
        <end position="42"/>
    </location>
</feature>
<dbReference type="Proteomes" id="UP000000486">
    <property type="component" value="Chromosome"/>
</dbReference>
<feature type="transmembrane region" description="Helical" evidence="1">
    <location>
        <begin position="65"/>
        <end position="82"/>
    </location>
</feature>
<dbReference type="PATRIC" id="fig|1030009.3.peg.1290"/>
<accession>A0A0E0UVC4</accession>
<gene>
    <name evidence="2" type="ordered locus">LMM7_1301</name>
</gene>
<dbReference type="KEGG" id="lmq:LMM7_1301"/>
<reference evidence="2 3" key="1">
    <citation type="journal article" date="2011" name="J. Bacteriol.">
        <title>Genome sequence of the nonpathogenic Listeria monocytogenes serovar 4a strain M7.</title>
        <authorList>
            <person name="Chen J."/>
            <person name="Xia Y."/>
            <person name="Cheng C."/>
            <person name="Fang C."/>
            <person name="Shan Y."/>
            <person name="Jin G."/>
            <person name="Fang W."/>
        </authorList>
    </citation>
    <scope>NUCLEOTIDE SEQUENCE [LARGE SCALE GENOMIC DNA]</scope>
    <source>
        <strain evidence="2 3">M7</strain>
    </source>
</reference>
<evidence type="ECO:0000313" key="3">
    <source>
        <dbReference type="Proteomes" id="UP000000486"/>
    </source>
</evidence>
<dbReference type="EMBL" id="CP002816">
    <property type="protein sequence ID" value="AEH92306.1"/>
    <property type="molecule type" value="Genomic_DNA"/>
</dbReference>